<dbReference type="InterPro" id="IPR001789">
    <property type="entry name" value="Sig_transdc_resp-reg_receiver"/>
</dbReference>
<dbReference type="EMBL" id="SUPK01000008">
    <property type="protein sequence ID" value="TJY40713.1"/>
    <property type="molecule type" value="Genomic_DNA"/>
</dbReference>
<evidence type="ECO:0000313" key="7">
    <source>
        <dbReference type="EMBL" id="TJY40713.1"/>
    </source>
</evidence>
<sequence>MKEWKVIKMENHRQCRAIIIDDEEWIREGLSEHIDWDKLGIELVRAFKDGTEAFSYLEKETADIILSDIRMPNMSGLELLSRLRERGAGRPDLTQVKVIFLSGFGDFKYAQEALRLGAIDYLLKPTEVEEIEASLLKAKRRHEESFERTAPAAEPAEEPSSYLIKKALQLLSDRYHEDLHLSDLAAELFITPNYLSRLFRQETGKSFVELLMEIRLEKARAMLTQDMVKIYEVGLAVGYPNPRYFSEWFQKNTGMSPGEYRNLYFRG</sequence>
<dbReference type="InterPro" id="IPR009057">
    <property type="entry name" value="Homeodomain-like_sf"/>
</dbReference>
<dbReference type="InterPro" id="IPR011006">
    <property type="entry name" value="CheY-like_superfamily"/>
</dbReference>
<keyword evidence="2" id="KW-0238">DNA-binding</keyword>
<dbReference type="AlphaFoldDB" id="A0A4U0F7Q2"/>
<dbReference type="Pfam" id="PF12833">
    <property type="entry name" value="HTH_18"/>
    <property type="match status" value="1"/>
</dbReference>
<dbReference type="Gene3D" id="3.40.50.2300">
    <property type="match status" value="1"/>
</dbReference>
<dbReference type="GO" id="GO:0043565">
    <property type="term" value="F:sequence-specific DNA binding"/>
    <property type="evidence" value="ECO:0007669"/>
    <property type="project" value="InterPro"/>
</dbReference>
<evidence type="ECO:0000256" key="3">
    <source>
        <dbReference type="ARBA" id="ARBA00023163"/>
    </source>
</evidence>
<dbReference type="CDD" id="cd17536">
    <property type="entry name" value="REC_YesN-like"/>
    <property type="match status" value="1"/>
</dbReference>
<keyword evidence="8" id="KW-1185">Reference proteome</keyword>
<comment type="caution">
    <text evidence="7">The sequence shown here is derived from an EMBL/GenBank/DDBJ whole genome shotgun (WGS) entry which is preliminary data.</text>
</comment>
<dbReference type="PROSITE" id="PS50110">
    <property type="entry name" value="RESPONSE_REGULATORY"/>
    <property type="match status" value="1"/>
</dbReference>
<name>A0A4U0F7Q2_9BACL</name>
<accession>A0A4U0F7Q2</accession>
<dbReference type="PRINTS" id="PR00032">
    <property type="entry name" value="HTHARAC"/>
</dbReference>
<dbReference type="Gene3D" id="1.10.10.60">
    <property type="entry name" value="Homeodomain-like"/>
    <property type="match status" value="2"/>
</dbReference>
<dbReference type="GO" id="GO:0000160">
    <property type="term" value="P:phosphorelay signal transduction system"/>
    <property type="evidence" value="ECO:0007669"/>
    <property type="project" value="InterPro"/>
</dbReference>
<dbReference type="PROSITE" id="PS00041">
    <property type="entry name" value="HTH_ARAC_FAMILY_1"/>
    <property type="match status" value="1"/>
</dbReference>
<evidence type="ECO:0000313" key="8">
    <source>
        <dbReference type="Proteomes" id="UP000309673"/>
    </source>
</evidence>
<dbReference type="SMART" id="SM00448">
    <property type="entry name" value="REC"/>
    <property type="match status" value="1"/>
</dbReference>
<feature type="modified residue" description="4-aspartylphosphate" evidence="4">
    <location>
        <position position="68"/>
    </location>
</feature>
<protein>
    <submittedName>
        <fullName evidence="7">Response regulator</fullName>
    </submittedName>
</protein>
<evidence type="ECO:0000256" key="2">
    <source>
        <dbReference type="ARBA" id="ARBA00023125"/>
    </source>
</evidence>
<evidence type="ECO:0000259" key="6">
    <source>
        <dbReference type="PROSITE" id="PS50110"/>
    </source>
</evidence>
<dbReference type="InterPro" id="IPR020449">
    <property type="entry name" value="Tscrpt_reg_AraC-type_HTH"/>
</dbReference>
<dbReference type="OrthoDB" id="159632at2"/>
<reference evidence="7 8" key="1">
    <citation type="submission" date="2019-04" db="EMBL/GenBank/DDBJ databases">
        <title>Cohnella sp. nov., isolated from soil.</title>
        <authorList>
            <person name="Kim W."/>
        </authorList>
    </citation>
    <scope>NUCLEOTIDE SEQUENCE [LARGE SCALE GENOMIC DNA]</scope>
    <source>
        <strain evidence="7 8">CAU 1483</strain>
    </source>
</reference>
<dbReference type="GO" id="GO:0003700">
    <property type="term" value="F:DNA-binding transcription factor activity"/>
    <property type="evidence" value="ECO:0007669"/>
    <property type="project" value="InterPro"/>
</dbReference>
<dbReference type="Pfam" id="PF00072">
    <property type="entry name" value="Response_reg"/>
    <property type="match status" value="1"/>
</dbReference>
<dbReference type="InterPro" id="IPR018062">
    <property type="entry name" value="HTH_AraC-typ_CS"/>
</dbReference>
<feature type="domain" description="HTH araC/xylS-type" evidence="5">
    <location>
        <begin position="165"/>
        <end position="263"/>
    </location>
</feature>
<proteinExistence type="predicted"/>
<dbReference type="PANTHER" id="PTHR43280:SF2">
    <property type="entry name" value="HTH-TYPE TRANSCRIPTIONAL REGULATOR EXSA"/>
    <property type="match status" value="1"/>
</dbReference>
<gene>
    <name evidence="7" type="ORF">E5161_16320</name>
</gene>
<evidence type="ECO:0000259" key="5">
    <source>
        <dbReference type="PROSITE" id="PS01124"/>
    </source>
</evidence>
<dbReference type="SUPFAM" id="SSF52172">
    <property type="entry name" value="CheY-like"/>
    <property type="match status" value="1"/>
</dbReference>
<keyword evidence="3" id="KW-0804">Transcription</keyword>
<evidence type="ECO:0000256" key="4">
    <source>
        <dbReference type="PROSITE-ProRule" id="PRU00169"/>
    </source>
</evidence>
<dbReference type="SMART" id="SM00342">
    <property type="entry name" value="HTH_ARAC"/>
    <property type="match status" value="1"/>
</dbReference>
<keyword evidence="1" id="KW-0805">Transcription regulation</keyword>
<dbReference type="InterPro" id="IPR018060">
    <property type="entry name" value="HTH_AraC"/>
</dbReference>
<dbReference type="Proteomes" id="UP000309673">
    <property type="component" value="Unassembled WGS sequence"/>
</dbReference>
<dbReference type="PANTHER" id="PTHR43280">
    <property type="entry name" value="ARAC-FAMILY TRANSCRIPTIONAL REGULATOR"/>
    <property type="match status" value="1"/>
</dbReference>
<evidence type="ECO:0000256" key="1">
    <source>
        <dbReference type="ARBA" id="ARBA00023015"/>
    </source>
</evidence>
<keyword evidence="4" id="KW-0597">Phosphoprotein</keyword>
<feature type="domain" description="Response regulatory" evidence="6">
    <location>
        <begin position="16"/>
        <end position="139"/>
    </location>
</feature>
<dbReference type="SUPFAM" id="SSF46689">
    <property type="entry name" value="Homeodomain-like"/>
    <property type="match status" value="2"/>
</dbReference>
<organism evidence="7 8">
    <name type="scientific">Cohnella pontilimi</name>
    <dbReference type="NCBI Taxonomy" id="2564100"/>
    <lineage>
        <taxon>Bacteria</taxon>
        <taxon>Bacillati</taxon>
        <taxon>Bacillota</taxon>
        <taxon>Bacilli</taxon>
        <taxon>Bacillales</taxon>
        <taxon>Paenibacillaceae</taxon>
        <taxon>Cohnella</taxon>
    </lineage>
</organism>
<dbReference type="PROSITE" id="PS01124">
    <property type="entry name" value="HTH_ARAC_FAMILY_2"/>
    <property type="match status" value="1"/>
</dbReference>